<dbReference type="Gene3D" id="3.40.50.300">
    <property type="entry name" value="P-loop containing nucleotide triphosphate hydrolases"/>
    <property type="match status" value="2"/>
</dbReference>
<dbReference type="SMART" id="SM00382">
    <property type="entry name" value="AAA"/>
    <property type="match status" value="2"/>
</dbReference>
<keyword evidence="4" id="KW-1003">Cell membrane</keyword>
<dbReference type="InterPro" id="IPR027417">
    <property type="entry name" value="P-loop_NTPase"/>
</dbReference>
<evidence type="ECO:0000313" key="10">
    <source>
        <dbReference type="EMBL" id="AOZ08714.1"/>
    </source>
</evidence>
<evidence type="ECO:0000256" key="7">
    <source>
        <dbReference type="ARBA" id="ARBA00022840"/>
    </source>
</evidence>
<dbReference type="InterPro" id="IPR017871">
    <property type="entry name" value="ABC_transporter-like_CS"/>
</dbReference>
<comment type="similarity">
    <text evidence="2">Belongs to the ABC transporter superfamily.</text>
</comment>
<dbReference type="EMBL" id="CP017755">
    <property type="protein sequence ID" value="AOZ08714.1"/>
    <property type="molecule type" value="Genomic_DNA"/>
</dbReference>
<dbReference type="InterPro" id="IPR050388">
    <property type="entry name" value="ABC_Ni/Peptide_Import"/>
</dbReference>
<evidence type="ECO:0000313" key="11">
    <source>
        <dbReference type="Proteomes" id="UP000177515"/>
    </source>
</evidence>
<evidence type="ECO:0000256" key="2">
    <source>
        <dbReference type="ARBA" id="ARBA00005417"/>
    </source>
</evidence>
<protein>
    <recommendedName>
        <fullName evidence="9">ABC transporter domain-containing protein</fullName>
    </recommendedName>
</protein>
<dbReference type="InterPro" id="IPR003593">
    <property type="entry name" value="AAA+_ATPase"/>
</dbReference>
<dbReference type="PROSITE" id="PS00211">
    <property type="entry name" value="ABC_TRANSPORTER_1"/>
    <property type="match status" value="2"/>
</dbReference>
<dbReference type="PROSITE" id="PS50893">
    <property type="entry name" value="ABC_TRANSPORTER_2"/>
    <property type="match status" value="2"/>
</dbReference>
<evidence type="ECO:0000256" key="4">
    <source>
        <dbReference type="ARBA" id="ARBA00022475"/>
    </source>
</evidence>
<keyword evidence="8" id="KW-0472">Membrane</keyword>
<gene>
    <name evidence="10" type="ORF">BKK80_22610</name>
</gene>
<dbReference type="PANTHER" id="PTHR43297:SF2">
    <property type="entry name" value="DIPEPTIDE TRANSPORT ATP-BINDING PROTEIN DPPD"/>
    <property type="match status" value="1"/>
</dbReference>
<dbReference type="CDD" id="cd03257">
    <property type="entry name" value="ABC_NikE_OppD_transporters"/>
    <property type="match status" value="2"/>
</dbReference>
<organism evidence="10 11">
    <name type="scientific">Cupriavidus malaysiensis</name>
    <dbReference type="NCBI Taxonomy" id="367825"/>
    <lineage>
        <taxon>Bacteria</taxon>
        <taxon>Pseudomonadati</taxon>
        <taxon>Pseudomonadota</taxon>
        <taxon>Betaproteobacteria</taxon>
        <taxon>Burkholderiales</taxon>
        <taxon>Burkholderiaceae</taxon>
        <taxon>Cupriavidus</taxon>
    </lineage>
</organism>
<feature type="domain" description="ABC transporter" evidence="9">
    <location>
        <begin position="286"/>
        <end position="542"/>
    </location>
</feature>
<accession>A0A1D9I9C5</accession>
<dbReference type="RefSeq" id="WP_071071391.1">
    <property type="nucleotide sequence ID" value="NZ_CP017755.1"/>
</dbReference>
<keyword evidence="5" id="KW-0997">Cell inner membrane</keyword>
<evidence type="ECO:0000256" key="3">
    <source>
        <dbReference type="ARBA" id="ARBA00022448"/>
    </source>
</evidence>
<dbReference type="InterPro" id="IPR013563">
    <property type="entry name" value="Oligopep_ABC_C"/>
</dbReference>
<dbReference type="Pfam" id="PF08352">
    <property type="entry name" value="oligo_HPY"/>
    <property type="match status" value="1"/>
</dbReference>
<keyword evidence="7" id="KW-0067">ATP-binding</keyword>
<evidence type="ECO:0000256" key="6">
    <source>
        <dbReference type="ARBA" id="ARBA00022741"/>
    </source>
</evidence>
<proteinExistence type="inferred from homology"/>
<evidence type="ECO:0000256" key="8">
    <source>
        <dbReference type="ARBA" id="ARBA00023136"/>
    </source>
</evidence>
<evidence type="ECO:0000256" key="5">
    <source>
        <dbReference type="ARBA" id="ARBA00022519"/>
    </source>
</evidence>
<comment type="subcellular location">
    <subcellularLocation>
        <location evidence="1">Cell inner membrane</location>
        <topology evidence="1">Peripheral membrane protein</topology>
    </subcellularLocation>
</comment>
<name>A0A1D9I9C5_9BURK</name>
<dbReference type="NCBIfam" id="NF008453">
    <property type="entry name" value="PRK11308.1"/>
    <property type="match status" value="2"/>
</dbReference>
<evidence type="ECO:0000259" key="9">
    <source>
        <dbReference type="PROSITE" id="PS50893"/>
    </source>
</evidence>
<keyword evidence="6" id="KW-0547">Nucleotide-binding</keyword>
<dbReference type="Proteomes" id="UP000177515">
    <property type="component" value="Chromosome 2"/>
</dbReference>
<dbReference type="Pfam" id="PF00005">
    <property type="entry name" value="ABC_tran"/>
    <property type="match status" value="2"/>
</dbReference>
<reference evidence="10 11" key="1">
    <citation type="submission" date="2016-10" db="EMBL/GenBank/DDBJ databases">
        <title>Complete genome sequences of three Cupriavidus strains isolated from various Malaysian environments.</title>
        <authorList>
            <person name="Abdullah A.A.-A."/>
            <person name="Shafie N.A.H."/>
            <person name="Lau N.S."/>
        </authorList>
    </citation>
    <scope>NUCLEOTIDE SEQUENCE [LARGE SCALE GENOMIC DNA]</scope>
    <source>
        <strain evidence="10 11">USMAA1020</strain>
    </source>
</reference>
<sequence>MSLLSIRQLGIEFTGAHGPQRVLHGVDLEVGAGEVVAVVGESGSGKSLTAAAVMGLLPARGCRAWGQVRFDGRELLGLREAEHNTVRGQGIGIVFQNSLSSLDPSFRIGEQMAEGLRYRLGLGRAQAAATAGSWLERVGIREPGRVLRAYPHELSGGMRQRILIAMAVMARPRLLIADEPTTALDPTVQKQILDLLRDLHREDGTAILLITHDFGVVSYLSERVAVLRAGRVVEHGRTADVLRAPDHPYTAALLAAVPQSRAPEPASVSVPAYEAGAPGQGESTVLALRGIGRRFGSAGGGGVGGWLRRGADEVVALQPTDLALRRGEILGLIGESGSGKSTLARLAARLLEPSGGSVLAGGQDVTALHGRALAGFRRDVQFVFQDSGASLNPRRTIGAQIADPLLRLGVARNAAQAQALAAQALEHVGLQAQHLARYPHEFSGGQRQRIGIARALAPRPACVILDEPTSALDVSIQAQVLALLRRLRDELDLTYLFISHDLGVVASFCDRIAVMERGRIVDRFASAALHDPARHAATRRLLDAVLPLPVPLQVPHQVPHQVPLHAPVMQDATAPARQAA</sequence>
<dbReference type="NCBIfam" id="NF007739">
    <property type="entry name" value="PRK10419.1"/>
    <property type="match status" value="2"/>
</dbReference>
<keyword evidence="11" id="KW-1185">Reference proteome</keyword>
<dbReference type="PANTHER" id="PTHR43297">
    <property type="entry name" value="OLIGOPEPTIDE TRANSPORT ATP-BINDING PROTEIN APPD"/>
    <property type="match status" value="1"/>
</dbReference>
<evidence type="ECO:0000256" key="1">
    <source>
        <dbReference type="ARBA" id="ARBA00004417"/>
    </source>
</evidence>
<keyword evidence="3" id="KW-0813">Transport</keyword>
<dbReference type="InterPro" id="IPR003439">
    <property type="entry name" value="ABC_transporter-like_ATP-bd"/>
</dbReference>
<dbReference type="SUPFAM" id="SSF52540">
    <property type="entry name" value="P-loop containing nucleoside triphosphate hydrolases"/>
    <property type="match status" value="2"/>
</dbReference>
<feature type="domain" description="ABC transporter" evidence="9">
    <location>
        <begin position="6"/>
        <end position="254"/>
    </location>
</feature>